<feature type="compositionally biased region" description="Basic and acidic residues" evidence="6">
    <location>
        <begin position="516"/>
        <end position="529"/>
    </location>
</feature>
<keyword evidence="2" id="KW-0677">Repeat</keyword>
<keyword evidence="9" id="KW-1185">Reference proteome</keyword>
<organism evidence="8 9">
    <name type="scientific">Penaeus vannamei</name>
    <name type="common">Whiteleg shrimp</name>
    <name type="synonym">Litopenaeus vannamei</name>
    <dbReference type="NCBI Taxonomy" id="6689"/>
    <lineage>
        <taxon>Eukaryota</taxon>
        <taxon>Metazoa</taxon>
        <taxon>Ecdysozoa</taxon>
        <taxon>Arthropoda</taxon>
        <taxon>Crustacea</taxon>
        <taxon>Multicrustacea</taxon>
        <taxon>Malacostraca</taxon>
        <taxon>Eumalacostraca</taxon>
        <taxon>Eucarida</taxon>
        <taxon>Decapoda</taxon>
        <taxon>Dendrobranchiata</taxon>
        <taxon>Penaeoidea</taxon>
        <taxon>Penaeidae</taxon>
        <taxon>Penaeus</taxon>
    </lineage>
</organism>
<dbReference type="GO" id="GO:0005634">
    <property type="term" value="C:nucleus"/>
    <property type="evidence" value="ECO:0007669"/>
    <property type="project" value="TreeGrafter"/>
</dbReference>
<proteinExistence type="predicted"/>
<dbReference type="InterPro" id="IPR000571">
    <property type="entry name" value="Znf_CCCH"/>
</dbReference>
<protein>
    <recommendedName>
        <fullName evidence="7">C3H1-type domain-containing protein</fullName>
    </recommendedName>
</protein>
<evidence type="ECO:0000313" key="9">
    <source>
        <dbReference type="Proteomes" id="UP000283509"/>
    </source>
</evidence>
<comment type="caution">
    <text evidence="8">The sequence shown here is derived from an EMBL/GenBank/DDBJ whole genome shotgun (WGS) entry which is preliminary data.</text>
</comment>
<dbReference type="AlphaFoldDB" id="A0A3R7MEE4"/>
<feature type="region of interest" description="Disordered" evidence="6">
    <location>
        <begin position="662"/>
        <end position="789"/>
    </location>
</feature>
<feature type="compositionally biased region" description="Low complexity" evidence="6">
    <location>
        <begin position="371"/>
        <end position="398"/>
    </location>
</feature>
<keyword evidence="4 5" id="KW-0862">Zinc</keyword>
<name>A0A3R7MEE4_PENVA</name>
<feature type="domain" description="C3H1-type" evidence="7">
    <location>
        <begin position="83"/>
        <end position="110"/>
    </location>
</feature>
<feature type="region of interest" description="Disordered" evidence="6">
    <location>
        <begin position="868"/>
        <end position="911"/>
    </location>
</feature>
<dbReference type="PROSITE" id="PS50103">
    <property type="entry name" value="ZF_C3H1"/>
    <property type="match status" value="2"/>
</dbReference>
<reference evidence="8 9" key="2">
    <citation type="submission" date="2019-01" db="EMBL/GenBank/DDBJ databases">
        <title>The decoding of complex shrimp genome reveals the adaptation for benthos swimmer, frequently molting mechanism and breeding impact on genome.</title>
        <authorList>
            <person name="Sun Y."/>
            <person name="Gao Y."/>
            <person name="Yu Y."/>
        </authorList>
    </citation>
    <scope>NUCLEOTIDE SEQUENCE [LARGE SCALE GENOMIC DNA]</scope>
    <source>
        <tissue evidence="8">Muscle</tissue>
    </source>
</reference>
<dbReference type="GO" id="GO:0045892">
    <property type="term" value="P:negative regulation of DNA-templated transcription"/>
    <property type="evidence" value="ECO:0007669"/>
    <property type="project" value="InterPro"/>
</dbReference>
<feature type="domain" description="C3H1-type" evidence="7">
    <location>
        <begin position="111"/>
        <end position="134"/>
    </location>
</feature>
<evidence type="ECO:0000256" key="4">
    <source>
        <dbReference type="ARBA" id="ARBA00022833"/>
    </source>
</evidence>
<feature type="region of interest" description="Disordered" evidence="6">
    <location>
        <begin position="418"/>
        <end position="576"/>
    </location>
</feature>
<evidence type="ECO:0000313" key="8">
    <source>
        <dbReference type="EMBL" id="ROT80384.1"/>
    </source>
</evidence>
<dbReference type="InterPro" id="IPR045124">
    <property type="entry name" value="Su(sable)-like"/>
</dbReference>
<dbReference type="OrthoDB" id="411372at2759"/>
<evidence type="ECO:0000256" key="1">
    <source>
        <dbReference type="ARBA" id="ARBA00022723"/>
    </source>
</evidence>
<feature type="compositionally biased region" description="Polar residues" evidence="6">
    <location>
        <begin position="418"/>
        <end position="427"/>
    </location>
</feature>
<feature type="compositionally biased region" description="Basic and acidic residues" evidence="6">
    <location>
        <begin position="442"/>
        <end position="497"/>
    </location>
</feature>
<feature type="region of interest" description="Disordered" evidence="6">
    <location>
        <begin position="292"/>
        <end position="398"/>
    </location>
</feature>
<dbReference type="PANTHER" id="PTHR13119:SF12">
    <property type="entry name" value="PROTEIN SUPPRESSOR OF SABLE"/>
    <property type="match status" value="1"/>
</dbReference>
<dbReference type="GO" id="GO:0008270">
    <property type="term" value="F:zinc ion binding"/>
    <property type="evidence" value="ECO:0007669"/>
    <property type="project" value="UniProtKB-KW"/>
</dbReference>
<sequence>MMPQPFDGNMGFDAMLQQEMYLRGRSPPPGMMPYGPPPPGAFGPPHPMFRGHPMSDYDSYDSGVRFDARCGKACPYSHDIQPQRKMELCKFYMMDCCAKKEKCLYMHKDFPCKYYHTGLRCKLAAKCKFSHGQLSDSAKQILLKHIELAPKDILGDFPRLTKEAAQLVVDITEGHRRGQPLNVENIPGIMDMKGRGFKYVDKAIRALEKKQEKNLLKEQEEQEHEEEQEGIASPRHGGTPPHMNELVNGEGQQPGFGGQGGNSSHMGPNPGRKLGRFMAGMPQKQRELFQRIQQQHSVHDDQEEGTGEMGGVDDSAPGTSNVNWYSSDEEGDGSSPTKSHAQSAMQSSSNLSPSRTPPLPHHTSATSPSHGGMTPPGRPGSSPGSSASSTTPKTPFSNINLANINISSDLASVLSALKSQNAASTNRSSDESGRGQVPQSPRRRDPREMPRELSQDMSRDPREVSRDFRDMPEQRDMPRSQSHGSRDPRADSQRLDSDYSQSPWMRDQQSMGGRWDSQRDLDSQKEGRGLRGSFSESRDSSDLDQRPRTGDVDLRVLPGIEESRPQSQEVKGLTQDTDMRISSEPSIYDVDLRQLNLPGTFKDTDEDPNSLPFKVPVHTPAKEIVASISSHSPMYYQLVKVCIPKPNFSHLKINKDDPKILEDPRLRKMLRRNSTEDSSKGSPRTPSRYEFDGPMSPPPYVAPSKSEPKPTETESRDPRMSGSRDPRAEPRGDPRSEPRAEPRGDPRVGSRSDPRMGSRGDPRTESRDPRSEPMGDMRNQDPRMFGGGNGGSMMDGGGMPFNNMGPGPMGGMIPPRNVDPRGRPGLLGPAPMAFPSNVPPGMGPRMPPYMMGQMGPGPNGGFYPDEGNDMMGGGGYPQGGPGWGGRMMSNDPRLKRDMSDGGRSYTPPPVS</sequence>
<feature type="region of interest" description="Disordered" evidence="6">
    <location>
        <begin position="215"/>
        <end position="277"/>
    </location>
</feature>
<feature type="compositionally biased region" description="Polar residues" evidence="6">
    <location>
        <begin position="498"/>
        <end position="511"/>
    </location>
</feature>
<evidence type="ECO:0000256" key="5">
    <source>
        <dbReference type="PROSITE-ProRule" id="PRU00723"/>
    </source>
</evidence>
<evidence type="ECO:0000259" key="7">
    <source>
        <dbReference type="PROSITE" id="PS50103"/>
    </source>
</evidence>
<dbReference type="Proteomes" id="UP000283509">
    <property type="component" value="Unassembled WGS sequence"/>
</dbReference>
<evidence type="ECO:0000256" key="3">
    <source>
        <dbReference type="ARBA" id="ARBA00022771"/>
    </source>
</evidence>
<gene>
    <name evidence="8" type="ORF">C7M84_000880</name>
</gene>
<evidence type="ECO:0000256" key="6">
    <source>
        <dbReference type="SAM" id="MobiDB-lite"/>
    </source>
</evidence>
<accession>A0A3R7MEE4</accession>
<dbReference type="InterPro" id="IPR036855">
    <property type="entry name" value="Znf_CCCH_sf"/>
</dbReference>
<reference evidence="8 9" key="1">
    <citation type="submission" date="2018-04" db="EMBL/GenBank/DDBJ databases">
        <authorList>
            <person name="Zhang X."/>
            <person name="Yuan J."/>
            <person name="Li F."/>
            <person name="Xiang J."/>
        </authorList>
    </citation>
    <scope>NUCLEOTIDE SEQUENCE [LARGE SCALE GENOMIC DNA]</scope>
    <source>
        <tissue evidence="8">Muscle</tissue>
    </source>
</reference>
<feature type="zinc finger region" description="C3H1-type" evidence="5">
    <location>
        <begin position="83"/>
        <end position="110"/>
    </location>
</feature>
<dbReference type="SUPFAM" id="SSF90229">
    <property type="entry name" value="CCCH zinc finger"/>
    <property type="match status" value="2"/>
</dbReference>
<dbReference type="STRING" id="6689.A0A3R7MEE4"/>
<feature type="zinc finger region" description="C3H1-type" evidence="5">
    <location>
        <begin position="111"/>
        <end position="134"/>
    </location>
</feature>
<dbReference type="EMBL" id="QCYY01001124">
    <property type="protein sequence ID" value="ROT80384.1"/>
    <property type="molecule type" value="Genomic_DNA"/>
</dbReference>
<keyword evidence="3 5" id="KW-0863">Zinc-finger</keyword>
<feature type="compositionally biased region" description="Gly residues" evidence="6">
    <location>
        <begin position="870"/>
        <end position="885"/>
    </location>
</feature>
<dbReference type="PANTHER" id="PTHR13119">
    <property type="entry name" value="ZINC FINGER CCCH DOMAIN-CONTAINING PROTEI"/>
    <property type="match status" value="1"/>
</dbReference>
<dbReference type="GO" id="GO:0003723">
    <property type="term" value="F:RNA binding"/>
    <property type="evidence" value="ECO:0007669"/>
    <property type="project" value="InterPro"/>
</dbReference>
<evidence type="ECO:0000256" key="2">
    <source>
        <dbReference type="ARBA" id="ARBA00022737"/>
    </source>
</evidence>
<feature type="compositionally biased region" description="Basic and acidic residues" evidence="6">
    <location>
        <begin position="536"/>
        <end position="554"/>
    </location>
</feature>
<keyword evidence="1 5" id="KW-0479">Metal-binding</keyword>
<feature type="compositionally biased region" description="Polar residues" evidence="6">
    <location>
        <begin position="334"/>
        <end position="354"/>
    </location>
</feature>
<feature type="compositionally biased region" description="Acidic residues" evidence="6">
    <location>
        <begin position="220"/>
        <end position="229"/>
    </location>
</feature>
<feature type="compositionally biased region" description="Polar residues" evidence="6">
    <location>
        <begin position="317"/>
        <end position="326"/>
    </location>
</feature>
<feature type="compositionally biased region" description="Basic and acidic residues" evidence="6">
    <location>
        <begin position="706"/>
        <end position="781"/>
    </location>
</feature>
<dbReference type="SMART" id="SM00356">
    <property type="entry name" value="ZnF_C3H1"/>
    <property type="match status" value="2"/>
</dbReference>
<feature type="compositionally biased region" description="Gly residues" evidence="6">
    <location>
        <begin position="252"/>
        <end position="261"/>
    </location>
</feature>